<evidence type="ECO:0000313" key="2">
    <source>
        <dbReference type="Proteomes" id="UP000256650"/>
    </source>
</evidence>
<reference evidence="1 2" key="1">
    <citation type="submission" date="2018-04" db="EMBL/GenBank/DDBJ databases">
        <title>Novel Campyloabacter and Helicobacter Species and Strains.</title>
        <authorList>
            <person name="Mannion A.J."/>
            <person name="Shen Z."/>
            <person name="Fox J.G."/>
        </authorList>
    </citation>
    <scope>NUCLEOTIDE SEQUENCE [LARGE SCALE GENOMIC DNA]</scope>
    <source>
        <strain evidence="1 2">MIT 99-5101</strain>
    </source>
</reference>
<sequence>MLKHYIHCHQSFDLLKGGSVGYISSLFQGFTENNPLFQIQEDLQCCFLFPNIATHERLENEDLGFVLDARLQYTQYNNEISTKTSLDLLEKRQRLFREVLPITEYSKLDPKYISSIHIHGAYNFFPVYNSLTKMGIESRVVKILTTHNPYQPTMEDMYLLNRARPLDENTNKLMSYYFNERDKWAFKLADCLFFPSKESLEGYYSLWSDFENLIKDKQIYFCPTGTTIKKPILSQENLKSHLNIPIDAKMILYIGRFIDVRGYDILIEAAQTILNTRNDIYFVVVGEKQISPITHKQWIQIPFVDNPSDYINAADVCLCPNRGSLFDLSMIEILSLGTPIICSYVGGYKWLENKTSGVLYALAGNKDSLISKIYEFMDLTQEKLSKMSQDNKMLYNNELSLKCFQHNYCETIKEIYKDFKISNKQYMISYCETNLLCNALFQNKTMLASDKKIIGKTKLQRKIDKLKNNPMLFIKDFFRKRFKR</sequence>
<dbReference type="Pfam" id="PF13692">
    <property type="entry name" value="Glyco_trans_1_4"/>
    <property type="match status" value="1"/>
</dbReference>
<proteinExistence type="predicted"/>
<dbReference type="Gene3D" id="3.40.50.2000">
    <property type="entry name" value="Glycogen Phosphorylase B"/>
    <property type="match status" value="1"/>
</dbReference>
<name>A0A3D8I8Q3_9HELI</name>
<accession>A0A3D8I8Q3</accession>
<evidence type="ECO:0000313" key="1">
    <source>
        <dbReference type="EMBL" id="RDU61550.1"/>
    </source>
</evidence>
<protein>
    <recommendedName>
        <fullName evidence="3">Glycosyl transferase family 1 domain-containing protein</fullName>
    </recommendedName>
</protein>
<keyword evidence="2" id="KW-1185">Reference proteome</keyword>
<dbReference type="SUPFAM" id="SSF53756">
    <property type="entry name" value="UDP-Glycosyltransferase/glycogen phosphorylase"/>
    <property type="match status" value="1"/>
</dbReference>
<comment type="caution">
    <text evidence="1">The sequence shown here is derived from an EMBL/GenBank/DDBJ whole genome shotgun (WGS) entry which is preliminary data.</text>
</comment>
<dbReference type="EMBL" id="NXLS01000015">
    <property type="protein sequence ID" value="RDU61550.1"/>
    <property type="molecule type" value="Genomic_DNA"/>
</dbReference>
<dbReference type="AlphaFoldDB" id="A0A3D8I8Q3"/>
<dbReference type="Proteomes" id="UP000256650">
    <property type="component" value="Unassembled WGS sequence"/>
</dbReference>
<dbReference type="GeneID" id="82536451"/>
<evidence type="ECO:0008006" key="3">
    <source>
        <dbReference type="Google" id="ProtNLM"/>
    </source>
</evidence>
<dbReference type="PANTHER" id="PTHR12526">
    <property type="entry name" value="GLYCOSYLTRANSFERASE"/>
    <property type="match status" value="1"/>
</dbReference>
<dbReference type="RefSeq" id="WP_115552299.1">
    <property type="nucleotide sequence ID" value="NZ_CAOOSM010000022.1"/>
</dbReference>
<organism evidence="1 2">
    <name type="scientific">Helicobacter ganmani</name>
    <dbReference type="NCBI Taxonomy" id="60246"/>
    <lineage>
        <taxon>Bacteria</taxon>
        <taxon>Pseudomonadati</taxon>
        <taxon>Campylobacterota</taxon>
        <taxon>Epsilonproteobacteria</taxon>
        <taxon>Campylobacterales</taxon>
        <taxon>Helicobacteraceae</taxon>
        <taxon>Helicobacter</taxon>
    </lineage>
</organism>
<gene>
    <name evidence="1" type="ORF">CQA43_09180</name>
</gene>
<dbReference type="OrthoDB" id="9790710at2"/>